<evidence type="ECO:0000313" key="2">
    <source>
        <dbReference type="Proteomes" id="UP000015093"/>
    </source>
</evidence>
<gene>
    <name evidence="1" type="ORF">SHANETTE_8</name>
</gene>
<keyword evidence="2" id="KW-1185">Reference proteome</keyword>
<protein>
    <submittedName>
        <fullName evidence="1">Uncharacterized protein</fullName>
    </submittedName>
</protein>
<dbReference type="KEGG" id="vg:26642351"/>
<sequence length="67" mass="7940">MPLNVEYLRNGHKGNKTYQSMTRMRQFIKDMELTDYALATLKGNNLYDKSAYKVIQRGNDYKHSSEY</sequence>
<dbReference type="Proteomes" id="UP000015093">
    <property type="component" value="Segment"/>
</dbReference>
<dbReference type="GeneID" id="26642351"/>
<reference evidence="1 2" key="1">
    <citation type="journal article" date="2014" name="Genome Announc.">
        <title>Genome Sequences of Three Novel Bacillus cereus Bacteriophages.</title>
        <authorList>
            <person name="Grose J.H."/>
            <person name="Jensen J.D."/>
            <person name="Merrill B.D."/>
            <person name="Fisher J.N."/>
            <person name="Burnett S.H."/>
            <person name="Breakwell D.P."/>
        </authorList>
    </citation>
    <scope>NUCLEOTIDE SEQUENCE [LARGE SCALE GENOMIC DNA]</scope>
</reference>
<accession>S5MTJ4</accession>
<proteinExistence type="predicted"/>
<evidence type="ECO:0000313" key="1">
    <source>
        <dbReference type="EMBL" id="AGR47117.1"/>
    </source>
</evidence>
<dbReference type="RefSeq" id="YP_009216006.1">
    <property type="nucleotide sequence ID" value="NC_028983.1"/>
</dbReference>
<dbReference type="EMBL" id="KC595513">
    <property type="protein sequence ID" value="AGR47117.1"/>
    <property type="molecule type" value="Genomic_DNA"/>
</dbReference>
<name>S5MTJ4_9CAUD</name>
<organism evidence="1 2">
    <name type="scientific">Bacillus phage Shanette</name>
    <dbReference type="NCBI Taxonomy" id="1296656"/>
    <lineage>
        <taxon>Viruses</taxon>
        <taxon>Duplodnaviria</taxon>
        <taxon>Heunggongvirae</taxon>
        <taxon>Uroviricota</taxon>
        <taxon>Caudoviricetes</taxon>
        <taxon>Herelleviridae</taxon>
        <taxon>Spounavirinae</taxon>
        <taxon>Siminovitchvirus</taxon>
        <taxon>Siminovitchvirus shanette</taxon>
    </lineage>
</organism>